<proteinExistence type="predicted"/>
<organism evidence="1 2">
    <name type="scientific">Lojkania enalia</name>
    <dbReference type="NCBI Taxonomy" id="147567"/>
    <lineage>
        <taxon>Eukaryota</taxon>
        <taxon>Fungi</taxon>
        <taxon>Dikarya</taxon>
        <taxon>Ascomycota</taxon>
        <taxon>Pezizomycotina</taxon>
        <taxon>Dothideomycetes</taxon>
        <taxon>Pleosporomycetidae</taxon>
        <taxon>Pleosporales</taxon>
        <taxon>Pleosporales incertae sedis</taxon>
        <taxon>Lojkania</taxon>
    </lineage>
</organism>
<dbReference type="Proteomes" id="UP000800093">
    <property type="component" value="Unassembled WGS sequence"/>
</dbReference>
<reference evidence="2" key="1">
    <citation type="journal article" date="2020" name="Stud. Mycol.">
        <title>101 Dothideomycetes genomes: A test case for predicting lifestyles and emergence of pathogens.</title>
        <authorList>
            <person name="Haridas S."/>
            <person name="Albert R."/>
            <person name="Binder M."/>
            <person name="Bloem J."/>
            <person name="LaButti K."/>
            <person name="Salamov A."/>
            <person name="Andreopoulos B."/>
            <person name="Baker S."/>
            <person name="Barry K."/>
            <person name="Bills G."/>
            <person name="Bluhm B."/>
            <person name="Cannon C."/>
            <person name="Castanera R."/>
            <person name="Culley D."/>
            <person name="Daum C."/>
            <person name="Ezra D."/>
            <person name="Gonzalez J."/>
            <person name="Henrissat B."/>
            <person name="Kuo A."/>
            <person name="Liang C."/>
            <person name="Lipzen A."/>
            <person name="Lutzoni F."/>
            <person name="Magnuson J."/>
            <person name="Mondo S."/>
            <person name="Nolan M."/>
            <person name="Ohm R."/>
            <person name="Pangilinan J."/>
            <person name="Park H.-J."/>
            <person name="Ramirez L."/>
            <person name="Alfaro M."/>
            <person name="Sun H."/>
            <person name="Tritt A."/>
            <person name="Yoshinaga Y."/>
            <person name="Zwiers L.-H."/>
            <person name="Turgeon B."/>
            <person name="Goodwin S."/>
            <person name="Spatafora J."/>
            <person name="Crous P."/>
            <person name="Grigoriev I."/>
        </authorList>
    </citation>
    <scope>NUCLEOTIDE SEQUENCE [LARGE SCALE GENOMIC DNA]</scope>
    <source>
        <strain evidence="2">CBS 304.66</strain>
    </source>
</reference>
<dbReference type="EMBL" id="ML986822">
    <property type="protein sequence ID" value="KAF2257895.1"/>
    <property type="molecule type" value="Genomic_DNA"/>
</dbReference>
<gene>
    <name evidence="1" type="ORF">CC78DRAFT_549544</name>
</gene>
<accession>A0A9P4MUJ0</accession>
<sequence length="382" mass="42759">MMELINNKVPAASLPAEKRQIQIHNLPEELLDVILQYVKTSASTGQFWDCFRTCRQWHRIGLGVHGNLELSMLAILESGTRRHKMMQEDPEMNIKIVTNFAIHLPSRLCLSVLRALTVYVMNARIASPFNPNKKDFFGSLADTFKTTKKLSSFSLKFADDGWDFPFTDVPAISETQLARLVSALPSTVINLEIDTAGADLPRSEEMLKVNPDNYLCYLIGKIFPRLQHVRLRAAHVCQALLESGLNFDPSCCTKAYCGVRRHIQSCQITFSWALRTLSVWMPIKEDERSSSFIQAAKVLTEHCACHSPIIRATSALKNKLLAFQVIATAPDRSLSGKLFHTASTELSYAVLEGTFNLGNVIHTPISHNGHWSINIAGYKMGL</sequence>
<keyword evidence="2" id="KW-1185">Reference proteome</keyword>
<evidence type="ECO:0008006" key="3">
    <source>
        <dbReference type="Google" id="ProtNLM"/>
    </source>
</evidence>
<dbReference type="OrthoDB" id="4192220at2759"/>
<dbReference type="AlphaFoldDB" id="A0A9P4MUJ0"/>
<evidence type="ECO:0000313" key="1">
    <source>
        <dbReference type="EMBL" id="KAF2257895.1"/>
    </source>
</evidence>
<protein>
    <recommendedName>
        <fullName evidence="3">F-box domain-containing protein</fullName>
    </recommendedName>
</protein>
<comment type="caution">
    <text evidence="1">The sequence shown here is derived from an EMBL/GenBank/DDBJ whole genome shotgun (WGS) entry which is preliminary data.</text>
</comment>
<name>A0A9P4MUJ0_9PLEO</name>
<evidence type="ECO:0000313" key="2">
    <source>
        <dbReference type="Proteomes" id="UP000800093"/>
    </source>
</evidence>